<keyword evidence="2" id="KW-1185">Reference proteome</keyword>
<dbReference type="Proteomes" id="UP001432146">
    <property type="component" value="Unassembled WGS sequence"/>
</dbReference>
<dbReference type="AlphaFoldDB" id="A0AAW1A050"/>
<reference evidence="1 2" key="1">
    <citation type="submission" date="2024-05" db="EMBL/GenBank/DDBJ databases">
        <title>The nuclear and mitochondrial genome assemblies of Tetragonisca angustula (Apidae: Meliponini), a tiny yet remarkable pollinator in the Neotropics.</title>
        <authorList>
            <person name="Ferrari R."/>
            <person name="Ricardo P.C."/>
            <person name="Dias F.C."/>
            <person name="Araujo N.S."/>
            <person name="Soares D.O."/>
            <person name="Zhou Q.-S."/>
            <person name="Zhu C.-D."/>
            <person name="Coutinho L."/>
            <person name="Airas M.C."/>
            <person name="Batista T.M."/>
        </authorList>
    </citation>
    <scope>NUCLEOTIDE SEQUENCE [LARGE SCALE GENOMIC DNA]</scope>
    <source>
        <strain evidence="1">ASF017062</strain>
        <tissue evidence="1">Abdomen</tissue>
    </source>
</reference>
<proteinExistence type="predicted"/>
<sequence>MARSAKWIKRNGWLAKRRCTKATTSEQLDGGERKKREERSFADILGSLEHNTYWLCTRARTVVKFGSVLVGIKVLCWLYVQSSASSCRKPCE</sequence>
<evidence type="ECO:0000313" key="1">
    <source>
        <dbReference type="EMBL" id="KAK9303259.1"/>
    </source>
</evidence>
<organism evidence="1 2">
    <name type="scientific">Tetragonisca angustula</name>
    <dbReference type="NCBI Taxonomy" id="166442"/>
    <lineage>
        <taxon>Eukaryota</taxon>
        <taxon>Metazoa</taxon>
        <taxon>Ecdysozoa</taxon>
        <taxon>Arthropoda</taxon>
        <taxon>Hexapoda</taxon>
        <taxon>Insecta</taxon>
        <taxon>Pterygota</taxon>
        <taxon>Neoptera</taxon>
        <taxon>Endopterygota</taxon>
        <taxon>Hymenoptera</taxon>
        <taxon>Apocrita</taxon>
        <taxon>Aculeata</taxon>
        <taxon>Apoidea</taxon>
        <taxon>Anthophila</taxon>
        <taxon>Apidae</taxon>
        <taxon>Tetragonisca</taxon>
    </lineage>
</organism>
<dbReference type="EMBL" id="JAWNGG020000081">
    <property type="protein sequence ID" value="KAK9303259.1"/>
    <property type="molecule type" value="Genomic_DNA"/>
</dbReference>
<comment type="caution">
    <text evidence="1">The sequence shown here is derived from an EMBL/GenBank/DDBJ whole genome shotgun (WGS) entry which is preliminary data.</text>
</comment>
<accession>A0AAW1A050</accession>
<name>A0AAW1A050_9HYME</name>
<evidence type="ECO:0000313" key="2">
    <source>
        <dbReference type="Proteomes" id="UP001432146"/>
    </source>
</evidence>
<protein>
    <submittedName>
        <fullName evidence="1">Uncharacterized protein</fullName>
    </submittedName>
</protein>
<gene>
    <name evidence="1" type="ORF">QLX08_005022</name>
</gene>